<dbReference type="PANTHER" id="PTHR45815">
    <property type="entry name" value="PROTEIN DISULFIDE-ISOMERASE A6"/>
    <property type="match status" value="1"/>
</dbReference>
<feature type="region of interest" description="Disordered" evidence="1">
    <location>
        <begin position="228"/>
        <end position="249"/>
    </location>
</feature>
<evidence type="ECO:0000313" key="4">
    <source>
        <dbReference type="Proteomes" id="UP001530315"/>
    </source>
</evidence>
<dbReference type="Proteomes" id="UP001530315">
    <property type="component" value="Unassembled WGS sequence"/>
</dbReference>
<dbReference type="Pfam" id="PF00085">
    <property type="entry name" value="Thioredoxin"/>
    <property type="match status" value="1"/>
</dbReference>
<protein>
    <recommendedName>
        <fullName evidence="2">Thioredoxin domain-containing protein</fullName>
    </recommendedName>
</protein>
<dbReference type="InterPro" id="IPR036249">
    <property type="entry name" value="Thioredoxin-like_sf"/>
</dbReference>
<gene>
    <name evidence="3" type="ORF">ACHAW5_005548</name>
</gene>
<sequence length="249" mass="28590">MSGYCQLLNPEWEELASRVKGFVKIAYWDTEKSGAVPSILGEIRGTPTIKLLKPKRKAKTNKQKDVIDYNMERKASDSLLVVLPILEQTLQVSNFALDLMPSFVERVNGPDDFEKFKSKAKKYGLPMMLFFSDDRQILNEMKFLSTEFRRKLLVGQIPYTKKENKSIFLEYGVRGQALLVVPPSSEDEVENEDVSGESRKQLVSFDGKWTLHRLQSFFHNHALKSEVKPKPAEETKAEEKVQETIKTEL</sequence>
<proteinExistence type="predicted"/>
<evidence type="ECO:0000256" key="1">
    <source>
        <dbReference type="SAM" id="MobiDB-lite"/>
    </source>
</evidence>
<evidence type="ECO:0000259" key="2">
    <source>
        <dbReference type="Pfam" id="PF00085"/>
    </source>
</evidence>
<dbReference type="Gene3D" id="3.40.30.10">
    <property type="entry name" value="Glutaredoxin"/>
    <property type="match status" value="1"/>
</dbReference>
<dbReference type="EMBL" id="JALLAZ020001667">
    <property type="protein sequence ID" value="KAL3768980.1"/>
    <property type="molecule type" value="Genomic_DNA"/>
</dbReference>
<dbReference type="InterPro" id="IPR013766">
    <property type="entry name" value="Thioredoxin_domain"/>
</dbReference>
<name>A0ABD3MYI1_9STRA</name>
<dbReference type="PANTHER" id="PTHR45815:SF3">
    <property type="entry name" value="PROTEIN DISULFIDE-ISOMERASE A6"/>
    <property type="match status" value="1"/>
</dbReference>
<accession>A0ABD3MYI1</accession>
<dbReference type="SUPFAM" id="SSF52833">
    <property type="entry name" value="Thioredoxin-like"/>
    <property type="match status" value="1"/>
</dbReference>
<comment type="caution">
    <text evidence="3">The sequence shown here is derived from an EMBL/GenBank/DDBJ whole genome shotgun (WGS) entry which is preliminary data.</text>
</comment>
<keyword evidence="4" id="KW-1185">Reference proteome</keyword>
<evidence type="ECO:0000313" key="3">
    <source>
        <dbReference type="EMBL" id="KAL3768980.1"/>
    </source>
</evidence>
<feature type="domain" description="Thioredoxin" evidence="2">
    <location>
        <begin position="3"/>
        <end position="60"/>
    </location>
</feature>
<reference evidence="3 4" key="1">
    <citation type="submission" date="2024-10" db="EMBL/GenBank/DDBJ databases">
        <title>Updated reference genomes for cyclostephanoid diatoms.</title>
        <authorList>
            <person name="Roberts W.R."/>
            <person name="Alverson A.J."/>
        </authorList>
    </citation>
    <scope>NUCLEOTIDE SEQUENCE [LARGE SCALE GENOMIC DNA]</scope>
    <source>
        <strain evidence="3 4">AJA276-08</strain>
    </source>
</reference>
<dbReference type="AlphaFoldDB" id="A0ABD3MYI1"/>
<organism evidence="3 4">
    <name type="scientific">Stephanodiscus triporus</name>
    <dbReference type="NCBI Taxonomy" id="2934178"/>
    <lineage>
        <taxon>Eukaryota</taxon>
        <taxon>Sar</taxon>
        <taxon>Stramenopiles</taxon>
        <taxon>Ochrophyta</taxon>
        <taxon>Bacillariophyta</taxon>
        <taxon>Coscinodiscophyceae</taxon>
        <taxon>Thalassiosirophycidae</taxon>
        <taxon>Stephanodiscales</taxon>
        <taxon>Stephanodiscaceae</taxon>
        <taxon>Stephanodiscus</taxon>
    </lineage>
</organism>